<keyword evidence="1" id="KW-0802">TPR repeat</keyword>
<keyword evidence="2" id="KW-0472">Membrane</keyword>
<keyword evidence="3" id="KW-0732">Signal</keyword>
<organism evidence="5 6">
    <name type="scientific">Arcicella gelida</name>
    <dbReference type="NCBI Taxonomy" id="2984195"/>
    <lineage>
        <taxon>Bacteria</taxon>
        <taxon>Pseudomonadati</taxon>
        <taxon>Bacteroidota</taxon>
        <taxon>Cytophagia</taxon>
        <taxon>Cytophagales</taxon>
        <taxon>Flectobacillaceae</taxon>
        <taxon>Arcicella</taxon>
    </lineage>
</organism>
<evidence type="ECO:0000256" key="3">
    <source>
        <dbReference type="SAM" id="SignalP"/>
    </source>
</evidence>
<protein>
    <submittedName>
        <fullName evidence="5">CHAT domain-containing protein</fullName>
    </submittedName>
</protein>
<dbReference type="RefSeq" id="WP_323325909.1">
    <property type="nucleotide sequence ID" value="NZ_JAYGIL010000003.1"/>
</dbReference>
<reference evidence="5 6" key="1">
    <citation type="submission" date="2023-12" db="EMBL/GenBank/DDBJ databases">
        <title>Novel species of the genus Arcicella isolated from rivers.</title>
        <authorList>
            <person name="Lu H."/>
        </authorList>
    </citation>
    <scope>NUCLEOTIDE SEQUENCE [LARGE SCALE GENOMIC DNA]</scope>
    <source>
        <strain evidence="5 6">DC2W</strain>
    </source>
</reference>
<evidence type="ECO:0000256" key="2">
    <source>
        <dbReference type="SAM" id="Phobius"/>
    </source>
</evidence>
<dbReference type="PROSITE" id="PS50293">
    <property type="entry name" value="TPR_REGION"/>
    <property type="match status" value="1"/>
</dbReference>
<dbReference type="PANTHER" id="PTHR10098">
    <property type="entry name" value="RAPSYN-RELATED"/>
    <property type="match status" value="1"/>
</dbReference>
<dbReference type="Pfam" id="PF13424">
    <property type="entry name" value="TPR_12"/>
    <property type="match status" value="1"/>
</dbReference>
<name>A0ABU5S091_9BACT</name>
<keyword evidence="2" id="KW-1133">Transmembrane helix</keyword>
<evidence type="ECO:0000313" key="6">
    <source>
        <dbReference type="Proteomes" id="UP001303899"/>
    </source>
</evidence>
<feature type="chain" id="PRO_5046433658" evidence="3">
    <location>
        <begin position="21"/>
        <end position="915"/>
    </location>
</feature>
<gene>
    <name evidence="5" type="ORF">VB776_03080</name>
</gene>
<dbReference type="EMBL" id="JAYGIL010000003">
    <property type="protein sequence ID" value="MEA5401884.1"/>
    <property type="molecule type" value="Genomic_DNA"/>
</dbReference>
<dbReference type="InterPro" id="IPR019734">
    <property type="entry name" value="TPR_rpt"/>
</dbReference>
<feature type="repeat" description="TPR" evidence="1">
    <location>
        <begin position="307"/>
        <end position="340"/>
    </location>
</feature>
<evidence type="ECO:0000313" key="5">
    <source>
        <dbReference type="EMBL" id="MEA5401884.1"/>
    </source>
</evidence>
<dbReference type="Gene3D" id="1.25.40.10">
    <property type="entry name" value="Tetratricopeptide repeat domain"/>
    <property type="match status" value="2"/>
</dbReference>
<accession>A0ABU5S091</accession>
<feature type="repeat" description="TPR" evidence="1">
    <location>
        <begin position="108"/>
        <end position="141"/>
    </location>
</feature>
<evidence type="ECO:0000259" key="4">
    <source>
        <dbReference type="Pfam" id="PF12770"/>
    </source>
</evidence>
<dbReference type="PROSITE" id="PS50005">
    <property type="entry name" value="TPR"/>
    <property type="match status" value="2"/>
</dbReference>
<keyword evidence="6" id="KW-1185">Reference proteome</keyword>
<dbReference type="InterPro" id="IPR011990">
    <property type="entry name" value="TPR-like_helical_dom_sf"/>
</dbReference>
<dbReference type="InterPro" id="IPR024983">
    <property type="entry name" value="CHAT_dom"/>
</dbReference>
<comment type="caution">
    <text evidence="5">The sequence shown here is derived from an EMBL/GenBank/DDBJ whole genome shotgun (WGS) entry which is preliminary data.</text>
</comment>
<keyword evidence="2" id="KW-0812">Transmembrane</keyword>
<feature type="domain" description="CHAT" evidence="4">
    <location>
        <begin position="615"/>
        <end position="881"/>
    </location>
</feature>
<sequence>MLRLFTLSILIYFLPLSTKAVCPSQSETLETLKRISKLESSQQKKRLFTLLSSSEKCFGKDSVYASILQQIATFYYKDNDFENARTYIKKAIVVNSIAKENINRFYLETNYYNLGRYENQLGHYQIALDNLDKCIAIAKTNLAKTAYLSRAYAQKANIFSKMGDFEKAISSVDLGINFAKQTKNDEGLAFSLIEKVKTLTMMSQTEKASDNLKEVILLLEKNDPIGYLPYAYYWAGQLFTAQKRYKDAIASFRKSQGIYKLKNNTYSYSLNFLDIGFTYYQYLQDYDEALKNYLMALKTMDNAYMKVIIYDDIAAVYWKKKDYPKAFEFYQKALEVAPIGFKSKNVTEIPTIKSLQAADFKSYFLTTLQDKADTWLEYHKATQRKDYLRNALKTYILADQLVDLMRFEHSGTESKLYWRNKTHHLYEQAIETCYLLKNYEKAFYFFEKSKAVLLNDRLNELSAKQQLSPEDLLKEKSLQQKIAELNTKLAEQNIKGTKLIKLENELLEAKEEQTAFIKSLELKNPTYYQYKYDTTTASLEDVKKYLKRPSEAKNGSISLVEYFVGNEAIYAMRILPNQAFLQKISLVNYEKNSQDFLKYCADNQQANEDFSGFLKVGNQLYQQLFAKLSMPKGRVIIAQDGYFLPFEAMSKSAKRAEYLLKDYALSYTYSVQFLLKNASNESFSWTKKFFGMAPVTYQKGLNQTELTDSDKSLTKVADYFSFGKTFVNQAANKQTFFENAHNYQIVHLYTHAQADDSDQEPMVYFADSVLKLSELGALNRYKTQLLVLSACKTAVGRNATGEGILSLSRGFATLGIPATLTTLWSVENKATYALNELFYQYLSEGLSKDLALQKAKIAYLQSQAGENQLPTFWAGAVLVGDASALSSTNFLWYFIVGILLVIFAFFVWKKVKHSA</sequence>
<dbReference type="SMART" id="SM00028">
    <property type="entry name" value="TPR"/>
    <property type="match status" value="5"/>
</dbReference>
<feature type="signal peptide" evidence="3">
    <location>
        <begin position="1"/>
        <end position="20"/>
    </location>
</feature>
<dbReference type="Proteomes" id="UP001303899">
    <property type="component" value="Unassembled WGS sequence"/>
</dbReference>
<evidence type="ECO:0000256" key="1">
    <source>
        <dbReference type="PROSITE-ProRule" id="PRU00339"/>
    </source>
</evidence>
<feature type="transmembrane region" description="Helical" evidence="2">
    <location>
        <begin position="890"/>
        <end position="908"/>
    </location>
</feature>
<proteinExistence type="predicted"/>
<dbReference type="Pfam" id="PF13181">
    <property type="entry name" value="TPR_8"/>
    <property type="match status" value="3"/>
</dbReference>
<dbReference type="SUPFAM" id="SSF48452">
    <property type="entry name" value="TPR-like"/>
    <property type="match status" value="1"/>
</dbReference>
<dbReference type="Pfam" id="PF12770">
    <property type="entry name" value="CHAT"/>
    <property type="match status" value="1"/>
</dbReference>